<evidence type="ECO:0000313" key="2">
    <source>
        <dbReference type="EMBL" id="KAA9345821.1"/>
    </source>
</evidence>
<dbReference type="CDD" id="cd07043">
    <property type="entry name" value="STAS_anti-anti-sigma_factors"/>
    <property type="match status" value="1"/>
</dbReference>
<proteinExistence type="predicted"/>
<dbReference type="Proteomes" id="UP000326570">
    <property type="component" value="Unassembled WGS sequence"/>
</dbReference>
<evidence type="ECO:0000313" key="3">
    <source>
        <dbReference type="Proteomes" id="UP000326570"/>
    </source>
</evidence>
<dbReference type="EMBL" id="VTWT01000001">
    <property type="protein sequence ID" value="KAA9345821.1"/>
    <property type="molecule type" value="Genomic_DNA"/>
</dbReference>
<gene>
    <name evidence="2" type="ORF">F0P94_01685</name>
</gene>
<organism evidence="2 3">
    <name type="scientific">Adhaeribacter soli</name>
    <dbReference type="NCBI Taxonomy" id="2607655"/>
    <lineage>
        <taxon>Bacteria</taxon>
        <taxon>Pseudomonadati</taxon>
        <taxon>Bacteroidota</taxon>
        <taxon>Cytophagia</taxon>
        <taxon>Cytophagales</taxon>
        <taxon>Hymenobacteraceae</taxon>
        <taxon>Adhaeribacter</taxon>
    </lineage>
</organism>
<feature type="domain" description="STAS" evidence="1">
    <location>
        <begin position="1"/>
        <end position="95"/>
    </location>
</feature>
<protein>
    <submittedName>
        <fullName evidence="2">STAS domain-containing protein</fullName>
    </submittedName>
</protein>
<dbReference type="AlphaFoldDB" id="A0A5N1J4J1"/>
<dbReference type="PANTHER" id="PTHR35849:SF2">
    <property type="entry name" value="BLR2341 PROTEIN"/>
    <property type="match status" value="1"/>
</dbReference>
<keyword evidence="3" id="KW-1185">Reference proteome</keyword>
<dbReference type="InterPro" id="IPR052746">
    <property type="entry name" value="MlaB_ABC_Transporter"/>
</dbReference>
<dbReference type="RefSeq" id="WP_150901964.1">
    <property type="nucleotide sequence ID" value="NZ_VTWT01000001.1"/>
</dbReference>
<dbReference type="PROSITE" id="PS50801">
    <property type="entry name" value="STAS"/>
    <property type="match status" value="1"/>
</dbReference>
<name>A0A5N1J4J1_9BACT</name>
<evidence type="ECO:0000259" key="1">
    <source>
        <dbReference type="PROSITE" id="PS50801"/>
    </source>
</evidence>
<accession>A0A5N1J4J1</accession>
<sequence>MQIFTRLQKNSYIVALNGKLDTENAVTVQDILLEALLLDTKEVMVDCEGLEDVSPSSLKSFVSTIRNLQQNRIGVVLIGVSQALNELFSVIGLNDFTRRLPSSVLISDDSLVDLYFCEL</sequence>
<dbReference type="Pfam" id="PF01740">
    <property type="entry name" value="STAS"/>
    <property type="match status" value="1"/>
</dbReference>
<dbReference type="InterPro" id="IPR002645">
    <property type="entry name" value="STAS_dom"/>
</dbReference>
<dbReference type="SUPFAM" id="SSF52091">
    <property type="entry name" value="SpoIIaa-like"/>
    <property type="match status" value="1"/>
</dbReference>
<dbReference type="Gene3D" id="3.30.750.24">
    <property type="entry name" value="STAS domain"/>
    <property type="match status" value="1"/>
</dbReference>
<dbReference type="PANTHER" id="PTHR35849">
    <property type="entry name" value="BLR2341 PROTEIN"/>
    <property type="match status" value="1"/>
</dbReference>
<dbReference type="InterPro" id="IPR036513">
    <property type="entry name" value="STAS_dom_sf"/>
</dbReference>
<comment type="caution">
    <text evidence="2">The sequence shown here is derived from an EMBL/GenBank/DDBJ whole genome shotgun (WGS) entry which is preliminary data.</text>
</comment>
<reference evidence="2 3" key="1">
    <citation type="submission" date="2019-09" db="EMBL/GenBank/DDBJ databases">
        <title>Genome sequence of Adhaeribacter sp. M2.</title>
        <authorList>
            <person name="Srinivasan S."/>
        </authorList>
    </citation>
    <scope>NUCLEOTIDE SEQUENCE [LARGE SCALE GENOMIC DNA]</scope>
    <source>
        <strain evidence="2 3">M2</strain>
    </source>
</reference>